<evidence type="ECO:0000259" key="1">
    <source>
        <dbReference type="Pfam" id="PF21722"/>
    </source>
</evidence>
<protein>
    <recommendedName>
        <fullName evidence="1">Glycine-rich domain-containing protein</fullName>
    </recommendedName>
</protein>
<dbReference type="Pfam" id="PF21722">
    <property type="entry name" value="Gly_rich_2"/>
    <property type="match status" value="1"/>
</dbReference>
<comment type="caution">
    <text evidence="2">The sequence shown here is derived from an EMBL/GenBank/DDBJ whole genome shotgun (WGS) entry which is preliminary data.</text>
</comment>
<feature type="domain" description="Glycine-rich" evidence="1">
    <location>
        <begin position="327"/>
        <end position="490"/>
    </location>
</feature>
<accession>A0A164B480</accession>
<proteinExistence type="predicted"/>
<evidence type="ECO:0000313" key="3">
    <source>
        <dbReference type="Proteomes" id="UP000077342"/>
    </source>
</evidence>
<dbReference type="InterPro" id="IPR049304">
    <property type="entry name" value="Gly_rich_dom"/>
</dbReference>
<dbReference type="AlphaFoldDB" id="A0A164B480"/>
<dbReference type="Proteomes" id="UP000077342">
    <property type="component" value="Unassembled WGS sequence"/>
</dbReference>
<reference evidence="3" key="1">
    <citation type="submission" date="2016-04" db="EMBL/GenBank/DDBJ databases">
        <authorList>
            <person name="Strapagiel D."/>
            <person name="Borowka P."/>
            <person name="Marciniak B."/>
            <person name="Bakula Z."/>
            <person name="Van Ingen J."/>
            <person name="Safianowska A."/>
            <person name="Dziadek J."/>
            <person name="Jagielski T."/>
        </authorList>
    </citation>
    <scope>NUCLEOTIDE SEQUENCE [LARGE SCALE GENOMIC DNA]</scope>
    <source>
        <strain evidence="3">1010001458</strain>
    </source>
</reference>
<dbReference type="EMBL" id="LWCI01000100">
    <property type="protein sequence ID" value="KZS63101.1"/>
    <property type="molecule type" value="Genomic_DNA"/>
</dbReference>
<keyword evidence="3" id="KW-1185">Reference proteome</keyword>
<sequence>MSNPGIRAVRIVKGDKILHVHGIKEGAEGCWLAAGQVDRIYDAPVRTVYKSGAFQEGSTHRFTKRLHRDMDLGFHVKETVSNSYELNDSVLRQMFEYEDDPWDPSPELTTIEVETELSGIRKLDVLMYEEPELIPDTDPLWQQFGNIVFKLRASDPMWYEDTVIDSFSAETTAASGSVTVENPTDNVMRHKWVLTPATWVIPDVQWVGAKGERAPGGVHANRYLTGVTITSGNGGATADLDRNELMWRDANNTNILGQLGSTKILYYPIPPYTPPTSLSVSYSAAPSGGARAELWMPRRWSRPWGLEMLTDAELAAPQPTESIFAGPGSYSYQIPSWATHVDVILLGGGGGGGGGGGANLGGLGGHWDTATLVRGVDIPWSTSIISGVIGAGGAGGGGGGLGDNGGSTTATATGMTSMSAVGGAASGSQIYVGQSSYPGTVTFNSRTYWGGGQTGIIPSAGNPPGGGGSGGFPFFPGFPGARGQAWFYAYYIDEGS</sequence>
<organism evidence="2 3">
    <name type="scientific">Mycobacterium ostraviense</name>
    <dbReference type="NCBI Taxonomy" id="2738409"/>
    <lineage>
        <taxon>Bacteria</taxon>
        <taxon>Bacillati</taxon>
        <taxon>Actinomycetota</taxon>
        <taxon>Actinomycetes</taxon>
        <taxon>Mycobacteriales</taxon>
        <taxon>Mycobacteriaceae</taxon>
        <taxon>Mycobacterium</taxon>
    </lineage>
</organism>
<evidence type="ECO:0000313" key="2">
    <source>
        <dbReference type="EMBL" id="KZS63101.1"/>
    </source>
</evidence>
<name>A0A164B480_9MYCO</name>
<gene>
    <name evidence="2" type="ORF">A4G28_04510</name>
</gene>